<dbReference type="OrthoDB" id="8457152at2"/>
<gene>
    <name evidence="2" type="ORF">GH815_15755</name>
</gene>
<sequence>MIVFISPFKYLKLRNERGTRLVFRDLFPILAIALVFTAPFVVFDQMNFSRAAGFVDRMGSLAAVLTGFYIAALVAVASFSASIGDLDSPISNGKIFLNIGDEDSLTRREYICAMFGFLSFLSLFIAIVSTFILIVAPAFADLHDRSPIEFAGHSIPIFEVARGSIIGIYCVIVSAMIVTTFYGLYYLTDRIYAKPPKILPKPTDSESD</sequence>
<name>A0A844BD79_9RHOB</name>
<keyword evidence="1" id="KW-0812">Transmembrane</keyword>
<dbReference type="RefSeq" id="WP_153749713.1">
    <property type="nucleotide sequence ID" value="NZ_BAAADI010000017.1"/>
</dbReference>
<reference evidence="2 3" key="1">
    <citation type="submission" date="2019-11" db="EMBL/GenBank/DDBJ databases">
        <title>Draft Whole-Genome sequence of the marine photosynthetic bacterium Rhodovulum strictum DSM 11289.</title>
        <authorList>
            <person name="Kyndt J.A."/>
            <person name="Meyer T.E."/>
        </authorList>
    </citation>
    <scope>NUCLEOTIDE SEQUENCE [LARGE SCALE GENOMIC DNA]</scope>
    <source>
        <strain evidence="2 3">DSM 11289</strain>
    </source>
</reference>
<keyword evidence="3" id="KW-1185">Reference proteome</keyword>
<dbReference type="Proteomes" id="UP000466730">
    <property type="component" value="Unassembled WGS sequence"/>
</dbReference>
<keyword evidence="1" id="KW-1133">Transmembrane helix</keyword>
<dbReference type="AlphaFoldDB" id="A0A844BD79"/>
<feature type="transmembrane region" description="Helical" evidence="1">
    <location>
        <begin position="21"/>
        <end position="42"/>
    </location>
</feature>
<keyword evidence="1" id="KW-0472">Membrane</keyword>
<feature type="transmembrane region" description="Helical" evidence="1">
    <location>
        <begin position="115"/>
        <end position="140"/>
    </location>
</feature>
<feature type="transmembrane region" description="Helical" evidence="1">
    <location>
        <begin position="160"/>
        <end position="187"/>
    </location>
</feature>
<evidence type="ECO:0000256" key="1">
    <source>
        <dbReference type="SAM" id="Phobius"/>
    </source>
</evidence>
<feature type="transmembrane region" description="Helical" evidence="1">
    <location>
        <begin position="62"/>
        <end position="84"/>
    </location>
</feature>
<proteinExistence type="predicted"/>
<dbReference type="EMBL" id="WJPO01000030">
    <property type="protein sequence ID" value="MRH22434.1"/>
    <property type="molecule type" value="Genomic_DNA"/>
</dbReference>
<comment type="caution">
    <text evidence="2">The sequence shown here is derived from an EMBL/GenBank/DDBJ whole genome shotgun (WGS) entry which is preliminary data.</text>
</comment>
<accession>A0A844BD79</accession>
<organism evidence="2 3">
    <name type="scientific">Rhodovulum strictum</name>
    <dbReference type="NCBI Taxonomy" id="58314"/>
    <lineage>
        <taxon>Bacteria</taxon>
        <taxon>Pseudomonadati</taxon>
        <taxon>Pseudomonadota</taxon>
        <taxon>Alphaproteobacteria</taxon>
        <taxon>Rhodobacterales</taxon>
        <taxon>Paracoccaceae</taxon>
        <taxon>Rhodovulum</taxon>
    </lineage>
</organism>
<evidence type="ECO:0000313" key="2">
    <source>
        <dbReference type="EMBL" id="MRH22434.1"/>
    </source>
</evidence>
<protein>
    <submittedName>
        <fullName evidence="2">Uncharacterized protein</fullName>
    </submittedName>
</protein>
<evidence type="ECO:0000313" key="3">
    <source>
        <dbReference type="Proteomes" id="UP000466730"/>
    </source>
</evidence>